<dbReference type="Pfam" id="PF03717">
    <property type="entry name" value="PBP_dimer"/>
    <property type="match status" value="2"/>
</dbReference>
<accession>A0A1S1V7G3</accession>
<keyword evidence="4" id="KW-1003">Cell membrane</keyword>
<dbReference type="PANTHER" id="PTHR30627:SF2">
    <property type="entry name" value="PEPTIDOGLYCAN D,D-TRANSPEPTIDASE MRDA"/>
    <property type="match status" value="1"/>
</dbReference>
<name>A0A1S1V7G3_9FIRM</name>
<evidence type="ECO:0000256" key="1">
    <source>
        <dbReference type="ARBA" id="ARBA00004167"/>
    </source>
</evidence>
<feature type="domain" description="Penicillin-binding protein dimerisation" evidence="12">
    <location>
        <begin position="463"/>
        <end position="601"/>
    </location>
</feature>
<keyword evidence="7" id="KW-0573">Peptidoglycan synthesis</keyword>
<dbReference type="InterPro" id="IPR036138">
    <property type="entry name" value="PBP_dimer_sf"/>
</dbReference>
<dbReference type="InterPro" id="IPR012338">
    <property type="entry name" value="Beta-lactam/transpept-like"/>
</dbReference>
<evidence type="ECO:0000256" key="7">
    <source>
        <dbReference type="ARBA" id="ARBA00022984"/>
    </source>
</evidence>
<dbReference type="Proteomes" id="UP000180254">
    <property type="component" value="Unassembled WGS sequence"/>
</dbReference>
<feature type="domain" description="Penicillin-binding protein transpeptidase" evidence="11">
    <location>
        <begin position="661"/>
        <end position="835"/>
    </location>
</feature>
<dbReference type="STRING" id="39480.EUAN_10660"/>
<dbReference type="Pfam" id="PF00905">
    <property type="entry name" value="Transpeptidase"/>
    <property type="match status" value="2"/>
</dbReference>
<keyword evidence="9" id="KW-0472">Membrane</keyword>
<dbReference type="AlphaFoldDB" id="A0A1S1V7G3"/>
<sequence>MSFFERFKDRHNVVILILAAVLTGLGLRMAKLTVVDGEEYRQLAETRKFKEIPITAPRGEIRDRNGKLLAGNKPSFTVQVVKDEIESSDNEARNKTLLNLIHILGEEGISYKDELPILMNDFKFKNGALASESGNSATEEVAERIVSGNLISSILMLSMDYSDDGGVSDFYMAKKALNLLESEGGGSMPIDVDYSSGIQFYYTQEDVSSWKSENGLSGGSNATSDVYQLIGSKNQKQFAVKLINDPMSRKMVYDYMAPRGLLEDIEIEEFSLIYDDQYKSIKEELSSQFQSVTMESDAKEDFVNILRETNGIQELLESVFVERTDGEKEYLSAPAEVMISMLKEKNVDMPFKVVIDEEKKELKYEVKDEKDRDELFAKYDIDKNTAPASALIKIAEVEDTIADFVTDEKVKTFSQKVMLNYVNPRISISEWEYSPQADRIAWFKRYGLKEGADAESVFEEIRKKNEISEEVTDYEARNMMIILDEFKNLGYQGYYPINIAYNVNDRVVAQIEENKSGLFGVRVSMEPIRYYPQGTTAAHILGYMGKIAQEDEVNKYIKERGYLPGYLIGKTGVEQKYEDYLKGEDGSRRVEVDSMGNVISSIDEKDTVPGDTLYLTIDAELQKVTEESLERALNQIQRGGVFESEWGNYNYAKAFRFATSGSAVAIDTKTGEVLAMANYPSYDPNLFATGISGDDWESLMPEDEDDPLAARPLYNTAIQTAVQPGSTFKMITGMAAMEVGISPNKTIYDYGVVELGDTQFGCWIWNSRKGSHGSTDLYHALAESCNYYFYSVALGRIPKTGEKLAGKAGVDEIMKVAKEFGLGDKTGVEIPGEVSRGVPSSGTKTESTKALLRNFLNGEIESYYAEGKKFTSEDKIKIVNEIVSWAEYEKPLSKAEVVKRLQKMGIDGEKVLQGKKEDLGDTIKYTYLNQSQWSEADDMNISIGQGENSYTPIQMANYIATLANGGTRNKVSVVDKIDSYDSTKTTHSPERVSEKVNLKDMSSLEEAGKGMYQGTTVGLVRGIFGNFPVKVAAKTGTAQKGGVNPLTGGGYDNYSWTTAYAPYEEGNPDASRIAVAVMISQGGEGGYSTPVAREIIAEYLKLGKESQSESFDIDNKLAR</sequence>
<evidence type="ECO:0000256" key="2">
    <source>
        <dbReference type="ARBA" id="ARBA00004236"/>
    </source>
</evidence>
<comment type="caution">
    <text evidence="13">The sequence shown here is derived from an EMBL/GenBank/DDBJ whole genome shotgun (WGS) entry which is preliminary data.</text>
</comment>
<comment type="similarity">
    <text evidence="3">Belongs to the transpeptidase family.</text>
</comment>
<dbReference type="SUPFAM" id="SSF56601">
    <property type="entry name" value="beta-lactamase/transpeptidase-like"/>
    <property type="match status" value="1"/>
</dbReference>
<evidence type="ECO:0000256" key="5">
    <source>
        <dbReference type="ARBA" id="ARBA00022692"/>
    </source>
</evidence>
<reference evidence="13 14" key="1">
    <citation type="submission" date="2016-09" db="EMBL/GenBank/DDBJ databases">
        <title>Genome sequence of Eubacterium angustum.</title>
        <authorList>
            <person name="Poehlein A."/>
            <person name="Daniel R."/>
        </authorList>
    </citation>
    <scope>NUCLEOTIDE SEQUENCE [LARGE SCALE GENOMIC DNA]</scope>
    <source>
        <strain evidence="13 14">DSM 1989</strain>
    </source>
</reference>
<evidence type="ECO:0000256" key="8">
    <source>
        <dbReference type="ARBA" id="ARBA00022989"/>
    </source>
</evidence>
<evidence type="ECO:0000313" key="14">
    <source>
        <dbReference type="Proteomes" id="UP000180254"/>
    </source>
</evidence>
<dbReference type="InterPro" id="IPR001460">
    <property type="entry name" value="PCN-bd_Tpept"/>
</dbReference>
<comment type="subcellular location">
    <subcellularLocation>
        <location evidence="2">Cell membrane</location>
    </subcellularLocation>
    <subcellularLocation>
        <location evidence="1">Membrane</location>
        <topology evidence="1">Single-pass membrane protein</topology>
    </subcellularLocation>
</comment>
<keyword evidence="10" id="KW-0961">Cell wall biogenesis/degradation</keyword>
<proteinExistence type="inferred from homology"/>
<evidence type="ECO:0000256" key="4">
    <source>
        <dbReference type="ARBA" id="ARBA00022475"/>
    </source>
</evidence>
<keyword evidence="6" id="KW-0133">Cell shape</keyword>
<evidence type="ECO:0000259" key="11">
    <source>
        <dbReference type="Pfam" id="PF00905"/>
    </source>
</evidence>
<keyword evidence="8" id="KW-1133">Transmembrane helix</keyword>
<dbReference type="RefSeq" id="WP_071062424.1">
    <property type="nucleotide sequence ID" value="NZ_MKIE01000003.1"/>
</dbReference>
<dbReference type="GO" id="GO:0005886">
    <property type="term" value="C:plasma membrane"/>
    <property type="evidence" value="ECO:0007669"/>
    <property type="project" value="TreeGrafter"/>
</dbReference>
<dbReference type="Gene3D" id="3.40.710.10">
    <property type="entry name" value="DD-peptidase/beta-lactamase superfamily"/>
    <property type="match status" value="2"/>
</dbReference>
<keyword evidence="5" id="KW-0812">Transmembrane</keyword>
<feature type="domain" description="Penicillin-binding protein transpeptidase" evidence="11">
    <location>
        <begin position="914"/>
        <end position="1096"/>
    </location>
</feature>
<evidence type="ECO:0000256" key="6">
    <source>
        <dbReference type="ARBA" id="ARBA00022960"/>
    </source>
</evidence>
<dbReference type="GO" id="GO:0071555">
    <property type="term" value="P:cell wall organization"/>
    <property type="evidence" value="ECO:0007669"/>
    <property type="project" value="TreeGrafter"/>
</dbReference>
<keyword evidence="14" id="KW-1185">Reference proteome</keyword>
<evidence type="ECO:0000256" key="9">
    <source>
        <dbReference type="ARBA" id="ARBA00023136"/>
    </source>
</evidence>
<evidence type="ECO:0000313" key="13">
    <source>
        <dbReference type="EMBL" id="OHW62502.1"/>
    </source>
</evidence>
<feature type="domain" description="Penicillin-binding protein dimerisation" evidence="12">
    <location>
        <begin position="54"/>
        <end position="113"/>
    </location>
</feature>
<evidence type="ECO:0000256" key="3">
    <source>
        <dbReference type="ARBA" id="ARBA00007171"/>
    </source>
</evidence>
<dbReference type="OrthoDB" id="9757901at2"/>
<dbReference type="PANTHER" id="PTHR30627">
    <property type="entry name" value="PEPTIDOGLYCAN D,D-TRANSPEPTIDASE"/>
    <property type="match status" value="1"/>
</dbReference>
<evidence type="ECO:0000256" key="10">
    <source>
        <dbReference type="ARBA" id="ARBA00023316"/>
    </source>
</evidence>
<evidence type="ECO:0000259" key="12">
    <source>
        <dbReference type="Pfam" id="PF03717"/>
    </source>
</evidence>
<dbReference type="Gene3D" id="3.90.1310.10">
    <property type="entry name" value="Penicillin-binding protein 2a (Domain 2)"/>
    <property type="match status" value="2"/>
</dbReference>
<dbReference type="InterPro" id="IPR005311">
    <property type="entry name" value="PBP_dimer"/>
</dbReference>
<dbReference type="InterPro" id="IPR050515">
    <property type="entry name" value="Beta-lactam/transpept"/>
</dbReference>
<dbReference type="SUPFAM" id="SSF56519">
    <property type="entry name" value="Penicillin binding protein dimerisation domain"/>
    <property type="match status" value="2"/>
</dbReference>
<protein>
    <submittedName>
        <fullName evidence="13">Stage V sporulation protein D</fullName>
    </submittedName>
</protein>
<organism evidence="13 14">
    <name type="scientific">Andreesenia angusta</name>
    <dbReference type="NCBI Taxonomy" id="39480"/>
    <lineage>
        <taxon>Bacteria</taxon>
        <taxon>Bacillati</taxon>
        <taxon>Bacillota</taxon>
        <taxon>Tissierellia</taxon>
        <taxon>Tissierellales</taxon>
        <taxon>Gottschalkiaceae</taxon>
        <taxon>Andreesenia</taxon>
    </lineage>
</organism>
<dbReference type="GO" id="GO:0008658">
    <property type="term" value="F:penicillin binding"/>
    <property type="evidence" value="ECO:0007669"/>
    <property type="project" value="InterPro"/>
</dbReference>
<gene>
    <name evidence="13" type="primary">spoVD_2</name>
    <name evidence="13" type="ORF">EUAN_10660</name>
</gene>
<dbReference type="EMBL" id="MKIE01000003">
    <property type="protein sequence ID" value="OHW62502.1"/>
    <property type="molecule type" value="Genomic_DNA"/>
</dbReference>